<dbReference type="AlphaFoldDB" id="A0AAN8NPI5"/>
<gene>
    <name evidence="2" type="ORF">TWF506_005558</name>
</gene>
<sequence length="269" mass="31696">MRHHMTTLWFTQPGPFQHHPVACFAIFHGIDSLAFNWLDVKASKFLQFPLQRQKRHLEFYSASANSCLHDHASQPWIFISHETLCMHLTEPSIFLCKRFILFPRFCHRLSSALLCLLFPGFYLFSAFLSEISSCLLDSSPSTSSGRRNVFPATFYTPKSKAILYPYLLIYLIHNRSRSHLVSCFFFPFFFLIFDSLIPVFCFYIHFLLFDIYHIHHYQAQAMGSRAKSRLSPSLIILPYCIIQRFFDSLERNFAFRIIVQYYAHLILSF</sequence>
<organism evidence="2 3">
    <name type="scientific">Arthrobotrys conoides</name>
    <dbReference type="NCBI Taxonomy" id="74498"/>
    <lineage>
        <taxon>Eukaryota</taxon>
        <taxon>Fungi</taxon>
        <taxon>Dikarya</taxon>
        <taxon>Ascomycota</taxon>
        <taxon>Pezizomycotina</taxon>
        <taxon>Orbiliomycetes</taxon>
        <taxon>Orbiliales</taxon>
        <taxon>Orbiliaceae</taxon>
        <taxon>Arthrobotrys</taxon>
    </lineage>
</organism>
<feature type="transmembrane region" description="Helical" evidence="1">
    <location>
        <begin position="184"/>
        <end position="209"/>
    </location>
</feature>
<proteinExistence type="predicted"/>
<keyword evidence="3" id="KW-1185">Reference proteome</keyword>
<name>A0AAN8NPI5_9PEZI</name>
<feature type="transmembrane region" description="Helical" evidence="1">
    <location>
        <begin position="109"/>
        <end position="129"/>
    </location>
</feature>
<accession>A0AAN8NPI5</accession>
<protein>
    <submittedName>
        <fullName evidence="2">Uncharacterized protein</fullName>
    </submittedName>
</protein>
<dbReference type="Proteomes" id="UP001307849">
    <property type="component" value="Unassembled WGS sequence"/>
</dbReference>
<keyword evidence="1" id="KW-0812">Transmembrane</keyword>
<evidence type="ECO:0000313" key="3">
    <source>
        <dbReference type="Proteomes" id="UP001307849"/>
    </source>
</evidence>
<feature type="transmembrane region" description="Helical" evidence="1">
    <location>
        <begin position="149"/>
        <end position="172"/>
    </location>
</feature>
<evidence type="ECO:0000313" key="2">
    <source>
        <dbReference type="EMBL" id="KAK6518400.1"/>
    </source>
</evidence>
<keyword evidence="1" id="KW-0472">Membrane</keyword>
<comment type="caution">
    <text evidence="2">The sequence shown here is derived from an EMBL/GenBank/DDBJ whole genome shotgun (WGS) entry which is preliminary data.</text>
</comment>
<dbReference type="EMBL" id="JAVHJM010000002">
    <property type="protein sequence ID" value="KAK6518400.1"/>
    <property type="molecule type" value="Genomic_DNA"/>
</dbReference>
<keyword evidence="1" id="KW-1133">Transmembrane helix</keyword>
<reference evidence="2 3" key="1">
    <citation type="submission" date="2019-10" db="EMBL/GenBank/DDBJ databases">
        <authorList>
            <person name="Palmer J.M."/>
        </authorList>
    </citation>
    <scope>NUCLEOTIDE SEQUENCE [LARGE SCALE GENOMIC DNA]</scope>
    <source>
        <strain evidence="2 3">TWF506</strain>
    </source>
</reference>
<evidence type="ECO:0000256" key="1">
    <source>
        <dbReference type="SAM" id="Phobius"/>
    </source>
</evidence>